<feature type="domain" description="MEIOB-like N-terminal" evidence="5">
    <location>
        <begin position="32"/>
        <end position="169"/>
    </location>
</feature>
<feature type="domain" description="Replication protein A OB" evidence="4">
    <location>
        <begin position="189"/>
        <end position="265"/>
    </location>
</feature>
<protein>
    <recommendedName>
        <fullName evidence="8">Replication protein A OB domain-containing protein</fullName>
    </recommendedName>
</protein>
<name>A0ABD3WPW3_SINWO</name>
<dbReference type="Pfam" id="PF16900">
    <property type="entry name" value="REPA_OB_2"/>
    <property type="match status" value="1"/>
</dbReference>
<evidence type="ECO:0000259" key="5">
    <source>
        <dbReference type="Pfam" id="PF24903"/>
    </source>
</evidence>
<dbReference type="InterPro" id="IPR056880">
    <property type="entry name" value="OB_MEIOB_N"/>
</dbReference>
<dbReference type="PANTHER" id="PTHR21166">
    <property type="entry name" value="CELL DIVISION CONTROL PROTEIN 24 OB DOMAIN-CONTAINING PROTEIN-RELATED"/>
    <property type="match status" value="1"/>
</dbReference>
<dbReference type="FunFam" id="2.40.50.140:FF:000171">
    <property type="entry name" value="meiosis-specific with OB domain-containing protein isoform X1"/>
    <property type="match status" value="1"/>
</dbReference>
<evidence type="ECO:0000256" key="3">
    <source>
        <dbReference type="ARBA" id="ARBA00038329"/>
    </source>
</evidence>
<evidence type="ECO:0008006" key="8">
    <source>
        <dbReference type="Google" id="ProtNLM"/>
    </source>
</evidence>
<dbReference type="Pfam" id="PF24903">
    <property type="entry name" value="OB_MEIOB_N"/>
    <property type="match status" value="1"/>
</dbReference>
<keyword evidence="2" id="KW-0469">Meiosis</keyword>
<organism evidence="6 7">
    <name type="scientific">Sinanodonta woodiana</name>
    <name type="common">Chinese pond mussel</name>
    <name type="synonym">Anodonta woodiana</name>
    <dbReference type="NCBI Taxonomy" id="1069815"/>
    <lineage>
        <taxon>Eukaryota</taxon>
        <taxon>Metazoa</taxon>
        <taxon>Spiralia</taxon>
        <taxon>Lophotrochozoa</taxon>
        <taxon>Mollusca</taxon>
        <taxon>Bivalvia</taxon>
        <taxon>Autobranchia</taxon>
        <taxon>Heteroconchia</taxon>
        <taxon>Palaeoheterodonta</taxon>
        <taxon>Unionida</taxon>
        <taxon>Unionoidea</taxon>
        <taxon>Unionidae</taxon>
        <taxon>Unioninae</taxon>
        <taxon>Sinanodonta</taxon>
    </lineage>
</organism>
<sequence length="500" mass="55774">MAWLALPNVQGLSSNNSFFTNNAKGDVTNRSRSITKLEALMPGMSTVNVVGVIIAKDGQKSIFSRKNPGTERHLVSFIVRDSPDAFVHVTCWGGEMYITDIARTFRIGDVVEISNAQVQANICDGSDDKFRAWTPVPFRLNVSENHSSVSLYGGFDISQYQSFMNLPTKPSNDYYTLEDVIANGESLHGEHINLLAAVRKVGPVKDITTKSGKHTKRCEIILFDETYQSFSLILWGDDLVDYACTWIPVETVIFAVAVRISHDTFKSTMTATADSKTIITFNPGTVEAHSLYQYAKTQDFGLDEDAAKENNDPPLDHIHEVFTVEQVLNKKQTSSTYGILYATLTQFNIDADDTSGFFFHGCPRCKKRVNPDNGYQCTNQECVEGALSMFSSGDEVSSGQQQPCLDFSIPVTFSDHTGSTPQCRFSGPVMQELIGWDVNELVKLDSIKRTQIKWNFLLERCKVYIKVFRTFKEPEKVSVRVLSCTRAKPPDVTSAFIISV</sequence>
<evidence type="ECO:0000313" key="7">
    <source>
        <dbReference type="Proteomes" id="UP001634394"/>
    </source>
</evidence>
<proteinExistence type="inferred from homology"/>
<dbReference type="AlphaFoldDB" id="A0ABD3WPW3"/>
<keyword evidence="1" id="KW-0238">DNA-binding</keyword>
<evidence type="ECO:0000256" key="1">
    <source>
        <dbReference type="ARBA" id="ARBA00023125"/>
    </source>
</evidence>
<accession>A0ABD3WPW3</accession>
<dbReference type="GO" id="GO:0003677">
    <property type="term" value="F:DNA binding"/>
    <property type="evidence" value="ECO:0007669"/>
    <property type="project" value="UniProtKB-KW"/>
</dbReference>
<dbReference type="InterPro" id="IPR052469">
    <property type="entry name" value="MEIOB"/>
</dbReference>
<dbReference type="InterPro" id="IPR012340">
    <property type="entry name" value="NA-bd_OB-fold"/>
</dbReference>
<dbReference type="EMBL" id="JBJQND010000005">
    <property type="protein sequence ID" value="KAL3876017.1"/>
    <property type="molecule type" value="Genomic_DNA"/>
</dbReference>
<dbReference type="Proteomes" id="UP001634394">
    <property type="component" value="Unassembled WGS sequence"/>
</dbReference>
<dbReference type="GO" id="GO:0051321">
    <property type="term" value="P:meiotic cell cycle"/>
    <property type="evidence" value="ECO:0007669"/>
    <property type="project" value="UniProtKB-KW"/>
</dbReference>
<gene>
    <name evidence="6" type="ORF">ACJMK2_033906</name>
</gene>
<evidence type="ECO:0000256" key="2">
    <source>
        <dbReference type="ARBA" id="ARBA00023254"/>
    </source>
</evidence>
<evidence type="ECO:0000313" key="6">
    <source>
        <dbReference type="EMBL" id="KAL3876017.1"/>
    </source>
</evidence>
<evidence type="ECO:0000259" key="4">
    <source>
        <dbReference type="Pfam" id="PF16900"/>
    </source>
</evidence>
<keyword evidence="7" id="KW-1185">Reference proteome</keyword>
<dbReference type="PANTHER" id="PTHR21166:SF2">
    <property type="entry name" value="CELL DIVISION CONTROL PROTEIN 24 OB DOMAIN-CONTAINING PROTEIN-RELATED"/>
    <property type="match status" value="1"/>
</dbReference>
<dbReference type="InterPro" id="IPR031657">
    <property type="entry name" value="REPA_OB_2"/>
</dbReference>
<reference evidence="6 7" key="1">
    <citation type="submission" date="2024-11" db="EMBL/GenBank/DDBJ databases">
        <title>Chromosome-level genome assembly of the freshwater bivalve Anodonta woodiana.</title>
        <authorList>
            <person name="Chen X."/>
        </authorList>
    </citation>
    <scope>NUCLEOTIDE SEQUENCE [LARGE SCALE GENOMIC DNA]</scope>
    <source>
        <strain evidence="6">MN2024</strain>
        <tissue evidence="6">Gills</tissue>
    </source>
</reference>
<dbReference type="Gene3D" id="2.40.50.140">
    <property type="entry name" value="Nucleic acid-binding proteins"/>
    <property type="match status" value="3"/>
</dbReference>
<comment type="caution">
    <text evidence="6">The sequence shown here is derived from an EMBL/GenBank/DDBJ whole genome shotgun (WGS) entry which is preliminary data.</text>
</comment>
<comment type="similarity">
    <text evidence="3">Belongs to the MEIOB family.</text>
</comment>
<dbReference type="SUPFAM" id="SSF50249">
    <property type="entry name" value="Nucleic acid-binding proteins"/>
    <property type="match status" value="3"/>
</dbReference>